<dbReference type="Proteomes" id="UP000278149">
    <property type="component" value="Unassembled WGS sequence"/>
</dbReference>
<dbReference type="SMART" id="SM01393">
    <property type="entry name" value="Ribosomal_L32e"/>
    <property type="match status" value="1"/>
</dbReference>
<sequence>MKEMLKLKKKKPRFLNLALYQKLGATKSWRRPRGLDNKQRLKLKSRPKQPNIGYKNPDEIRGLHPSGRRVAIVHNSEELRRLSSERESVIVYIAHTVGERKRSIIREEASKLGLKLAN</sequence>
<protein>
    <submittedName>
        <fullName evidence="5">50S ribosomal protein L32e</fullName>
    </submittedName>
</protein>
<evidence type="ECO:0000313" key="6">
    <source>
        <dbReference type="Proteomes" id="UP000278149"/>
    </source>
</evidence>
<gene>
    <name evidence="5" type="ORF">D9Q81_04930</name>
</gene>
<accession>A0A429G5A2</accession>
<dbReference type="PANTHER" id="PTHR23413:SF1">
    <property type="entry name" value="RIBOSOMAL PROTEIN L32"/>
    <property type="match status" value="1"/>
</dbReference>
<keyword evidence="3" id="KW-0687">Ribonucleoprotein</keyword>
<reference evidence="5 6" key="1">
    <citation type="submission" date="2018-10" db="EMBL/GenBank/DDBJ databases">
        <title>Co-occurring genomic capacity for anaerobic methane metabolism and dissimilatory sulfite reduction discovered in the Korarchaeota.</title>
        <authorList>
            <person name="Mckay L.J."/>
            <person name="Dlakic M."/>
            <person name="Fields M.W."/>
            <person name="Delmont T.O."/>
            <person name="Eren A.M."/>
            <person name="Jay Z.J."/>
            <person name="Klingelsmith K.B."/>
            <person name="Rusch D.B."/>
            <person name="Inskeep W.P."/>
        </authorList>
    </citation>
    <scope>NUCLEOTIDE SEQUENCE [LARGE SCALE GENOMIC DNA]</scope>
    <source>
        <strain evidence="5 6">WS</strain>
    </source>
</reference>
<proteinExistence type="inferred from homology"/>
<dbReference type="RefSeq" id="WP_052568536.1">
    <property type="nucleotide sequence ID" value="NZ_RCOR01000023.1"/>
</dbReference>
<dbReference type="Pfam" id="PF01655">
    <property type="entry name" value="Ribosomal_L32e"/>
    <property type="match status" value="1"/>
</dbReference>
<evidence type="ECO:0000256" key="4">
    <source>
        <dbReference type="SAM" id="MobiDB-lite"/>
    </source>
</evidence>
<dbReference type="GO" id="GO:0003735">
    <property type="term" value="F:structural constituent of ribosome"/>
    <property type="evidence" value="ECO:0007669"/>
    <property type="project" value="InterPro"/>
</dbReference>
<evidence type="ECO:0000256" key="3">
    <source>
        <dbReference type="ARBA" id="ARBA00023274"/>
    </source>
</evidence>
<evidence type="ECO:0000256" key="1">
    <source>
        <dbReference type="ARBA" id="ARBA00008431"/>
    </source>
</evidence>
<dbReference type="GeneID" id="6094843"/>
<dbReference type="InterPro" id="IPR036351">
    <property type="entry name" value="Ribosomal_eL32_sf"/>
</dbReference>
<dbReference type="GO" id="GO:0022625">
    <property type="term" value="C:cytosolic large ribosomal subunit"/>
    <property type="evidence" value="ECO:0007669"/>
    <property type="project" value="TreeGrafter"/>
</dbReference>
<name>A0A429G5A2_9CREN</name>
<feature type="region of interest" description="Disordered" evidence="4">
    <location>
        <begin position="30"/>
        <end position="60"/>
    </location>
</feature>
<comment type="similarity">
    <text evidence="1">Belongs to the eukaryotic ribosomal protein eL32 family.</text>
</comment>
<dbReference type="GO" id="GO:0006412">
    <property type="term" value="P:translation"/>
    <property type="evidence" value="ECO:0007669"/>
    <property type="project" value="InterPro"/>
</dbReference>
<dbReference type="AlphaFoldDB" id="A0A429G5A2"/>
<evidence type="ECO:0000256" key="2">
    <source>
        <dbReference type="ARBA" id="ARBA00022980"/>
    </source>
</evidence>
<evidence type="ECO:0000313" key="5">
    <source>
        <dbReference type="EMBL" id="RSN68925.1"/>
    </source>
</evidence>
<organism evidence="5 6">
    <name type="scientific">Candidatus Korarchaeum cryptofilum</name>
    <dbReference type="NCBI Taxonomy" id="498846"/>
    <lineage>
        <taxon>Archaea</taxon>
        <taxon>Thermoproteota</taxon>
        <taxon>Candidatus Korarchaeia</taxon>
        <taxon>Candidatus Korarchaeales</taxon>
        <taxon>Candidatus Korarchaeaceae</taxon>
        <taxon>Candidatus Korarchaeum</taxon>
    </lineage>
</organism>
<comment type="caution">
    <text evidence="5">The sequence shown here is derived from an EMBL/GenBank/DDBJ whole genome shotgun (WGS) entry which is preliminary data.</text>
</comment>
<dbReference type="SUPFAM" id="SSF52042">
    <property type="entry name" value="Ribosomal protein L32e"/>
    <property type="match status" value="1"/>
</dbReference>
<dbReference type="PANTHER" id="PTHR23413">
    <property type="entry name" value="60S RIBOSOMAL PROTEIN L32 AND DNA-DIRECTED RNA POLYMERASE II, SUBUNIT N"/>
    <property type="match status" value="1"/>
</dbReference>
<dbReference type="InterPro" id="IPR001515">
    <property type="entry name" value="Ribosomal_eL32"/>
</dbReference>
<keyword evidence="2 5" id="KW-0689">Ribosomal protein</keyword>
<dbReference type="EMBL" id="RCOR01000023">
    <property type="protein sequence ID" value="RSN68925.1"/>
    <property type="molecule type" value="Genomic_DNA"/>
</dbReference>